<gene>
    <name evidence="7" type="ORF">LX81_01007</name>
</gene>
<proteinExistence type="predicted"/>
<evidence type="ECO:0000256" key="6">
    <source>
        <dbReference type="SAM" id="Phobius"/>
    </source>
</evidence>
<dbReference type="Pfam" id="PF01810">
    <property type="entry name" value="LysE"/>
    <property type="match status" value="1"/>
</dbReference>
<keyword evidence="2" id="KW-1003">Cell membrane</keyword>
<protein>
    <submittedName>
        <fullName evidence="7">LysE type translocator</fullName>
    </submittedName>
</protein>
<accession>A0A2W7NJX3</accession>
<feature type="transmembrane region" description="Helical" evidence="6">
    <location>
        <begin position="70"/>
        <end position="91"/>
    </location>
</feature>
<keyword evidence="5 6" id="KW-0472">Membrane</keyword>
<evidence type="ECO:0000313" key="8">
    <source>
        <dbReference type="Proteomes" id="UP000248916"/>
    </source>
</evidence>
<evidence type="ECO:0000313" key="7">
    <source>
        <dbReference type="EMBL" id="PZX18377.1"/>
    </source>
</evidence>
<feature type="transmembrane region" description="Helical" evidence="6">
    <location>
        <begin position="97"/>
        <end position="117"/>
    </location>
</feature>
<dbReference type="InterPro" id="IPR001123">
    <property type="entry name" value="LeuE-type"/>
</dbReference>
<reference evidence="7 8" key="1">
    <citation type="submission" date="2018-06" db="EMBL/GenBank/DDBJ databases">
        <title>Genomic Encyclopedia of Archaeal and Bacterial Type Strains, Phase II (KMG-II): from individual species to whole genera.</title>
        <authorList>
            <person name="Goeker M."/>
        </authorList>
    </citation>
    <scope>NUCLEOTIDE SEQUENCE [LARGE SCALE GENOMIC DNA]</scope>
    <source>
        <strain evidence="7 8">DSM 22009</strain>
    </source>
</reference>
<organism evidence="7 8">
    <name type="scientific">Palleronia aestuarii</name>
    <dbReference type="NCBI Taxonomy" id="568105"/>
    <lineage>
        <taxon>Bacteria</taxon>
        <taxon>Pseudomonadati</taxon>
        <taxon>Pseudomonadota</taxon>
        <taxon>Alphaproteobacteria</taxon>
        <taxon>Rhodobacterales</taxon>
        <taxon>Roseobacteraceae</taxon>
        <taxon>Palleronia</taxon>
    </lineage>
</organism>
<name>A0A2W7NJX3_9RHOB</name>
<keyword evidence="3 6" id="KW-0812">Transmembrane</keyword>
<feature type="transmembrane region" description="Helical" evidence="6">
    <location>
        <begin position="20"/>
        <end position="40"/>
    </location>
</feature>
<dbReference type="GO" id="GO:0005886">
    <property type="term" value="C:plasma membrane"/>
    <property type="evidence" value="ECO:0007669"/>
    <property type="project" value="UniProtKB-SubCell"/>
</dbReference>
<dbReference type="RefSeq" id="WP_111536185.1">
    <property type="nucleotide sequence ID" value="NZ_QKZL01000003.1"/>
</dbReference>
<evidence type="ECO:0000256" key="2">
    <source>
        <dbReference type="ARBA" id="ARBA00022475"/>
    </source>
</evidence>
<evidence type="ECO:0000256" key="1">
    <source>
        <dbReference type="ARBA" id="ARBA00004651"/>
    </source>
</evidence>
<keyword evidence="4 6" id="KW-1133">Transmembrane helix</keyword>
<comment type="caution">
    <text evidence="7">The sequence shown here is derived from an EMBL/GenBank/DDBJ whole genome shotgun (WGS) entry which is preliminary data.</text>
</comment>
<evidence type="ECO:0000256" key="5">
    <source>
        <dbReference type="ARBA" id="ARBA00023136"/>
    </source>
</evidence>
<dbReference type="Proteomes" id="UP000248916">
    <property type="component" value="Unassembled WGS sequence"/>
</dbReference>
<keyword evidence="8" id="KW-1185">Reference proteome</keyword>
<evidence type="ECO:0000256" key="4">
    <source>
        <dbReference type="ARBA" id="ARBA00022989"/>
    </source>
</evidence>
<comment type="subcellular location">
    <subcellularLocation>
        <location evidence="1">Cell membrane</location>
        <topology evidence="1">Multi-pass membrane protein</topology>
    </subcellularLocation>
</comment>
<dbReference type="EMBL" id="QKZL01000003">
    <property type="protein sequence ID" value="PZX18377.1"/>
    <property type="molecule type" value="Genomic_DNA"/>
</dbReference>
<dbReference type="OrthoDB" id="7659099at2"/>
<sequence length="158" mass="16892">MTDLISHLPAFTAGLLMSQPAWAMNVIRVAGATYLAWLAWTSFRKAPAPGAVTQAVVPAREAARLFLSRFLLQITNSKAIVFLLAIAAIGATPGGNLFTHLAFVAGAFAISFLCHAARALPLFSAIVRAAWAWARRGIEVMLDTFISPAVPRMATARD</sequence>
<dbReference type="AlphaFoldDB" id="A0A2W7NJX3"/>
<dbReference type="GO" id="GO:0006865">
    <property type="term" value="P:amino acid transport"/>
    <property type="evidence" value="ECO:0007669"/>
    <property type="project" value="InterPro"/>
</dbReference>
<evidence type="ECO:0000256" key="3">
    <source>
        <dbReference type="ARBA" id="ARBA00022692"/>
    </source>
</evidence>